<dbReference type="GO" id="GO:0016020">
    <property type="term" value="C:membrane"/>
    <property type="evidence" value="ECO:0007669"/>
    <property type="project" value="UniProtKB-SubCell"/>
</dbReference>
<name>A0A4S4M4V6_9AGAM</name>
<feature type="region of interest" description="Disordered" evidence="12">
    <location>
        <begin position="1040"/>
        <end position="1059"/>
    </location>
</feature>
<evidence type="ECO:0000256" key="4">
    <source>
        <dbReference type="ARBA" id="ARBA00022618"/>
    </source>
</evidence>
<dbReference type="GO" id="GO:0005634">
    <property type="term" value="C:nucleus"/>
    <property type="evidence" value="ECO:0007669"/>
    <property type="project" value="UniProtKB-SubCell"/>
</dbReference>
<dbReference type="InterPro" id="IPR019440">
    <property type="entry name" value="MAU2"/>
</dbReference>
<sequence>MPADGIDITKFLPLLARPILEELVRDLLNTQSTSDATSSLIQSRLSDAMHSYDASCRRKISTLTHHLDWRATTDDYAEALAPLLQDVTHLRTFPCPQANKIALDLLLNLADETLCDMDGHAKACGYGERASFDRVADQAFIEIVQDRRRDEGEEFLNQAKAILDELKSMADHLERYGIETWFPRSKDILEGWLEASSDSEEEGDEESVSETGKTELRVPRPAHLNVLIGLGNCGCTCWKVCLMVTDLGAGPSLVTYTTRDASVALARGVAMSSDDNPRPHKRQRTDPSSSVSNSLSPLPPPILLVSLPGLLIHPPTHRFHAQSLIFSLITLRKCLSLANLSPDIECRTWAALAEVGMNVIDGGFVQKPEHKWAVGIEQEVERATSKGHPSLRIYKHHLTLIHARISHLHQNHKFSRAVIRRLLASFTPSDPPAIIYSTHLTVISHLSSTVNASLEQQYIDTHAALNAAQIMQTLAISNGHPHVALLTHVLRLGLLVSRRLWSLVRPAIEATETALGLSYDTSSSAGKFTSTSPSKAPRVQAPPPTSFISFDDPFETIMAIHTLILSVTFLAHAGHASDVSPRLSHLHALLDAGALDHFPDGIVQIVLPSGPPLALHTTHPRILFFLGFLVSAVAKRDAIGRKPRRKVFAMEGLAMFNKGSAPGLQLPPFASLGELEEVDESLALIKADLLCELISVAIMRNEFNIAEENLDVLIAHTRTHNIFSLYADRVTLHHAHLAHALGQSERALQCYRVAADLAGEGEFVRVSARAGIILLRIGIRGGQFRLDDGDEEDEQLIELGRQAIKECKGMGGDARGIKGTPETGASPGDESAGQPHARAGAGADLIALAAGLGAPATKASGDRVGTKEEVVAGNAPLRLWVGERVVELYKRAGKEDRAQKQALLNAELSTAVERIAERGTRISAGGCVCGRRISTRRRRRTAKEGPRPPGDQPSRRTSSIISHANSTASAAASTRHMLSNMNNNASLEPPNAPFASSNSVRSHSPRTDSPLLSVASSNSLSVNYLPSKFSDALLYNGLKRRNGKGSPLPMPKRGGGREAFRSGEARMPGDGDDDYDGVQSGWFGKDGGARPRLHWNRFKWTLFVANILFSAYSLAGLIFLLLTWFDVWKHADVVRVGNRPELVLSTLAASFGIVTSLVGWAGILLNNRSFLAVYTFFLWICFAFLVIPGYLTYKKRNYNLDGKINAQWSQVLGLEGWLRIQNQLHCCGYFSPFVEAAISQTCYSRSVLPGCKGPYTNFEKTVLERWYTVVFSIVPFQIFVIVCGLLCSNHITYRFGKGMMPKAYRLDMNTMAIIMDQYANQLAEQYGADVASEVMARSRSNLHLDAMPTMPYASGIQPSPPGGRYDSLQNKGSETS</sequence>
<dbReference type="InterPro" id="IPR018499">
    <property type="entry name" value="Tetraspanin/Peripherin"/>
</dbReference>
<evidence type="ECO:0000256" key="1">
    <source>
        <dbReference type="ARBA" id="ARBA00004123"/>
    </source>
</evidence>
<organism evidence="14 15">
    <name type="scientific">Bondarzewia mesenterica</name>
    <dbReference type="NCBI Taxonomy" id="1095465"/>
    <lineage>
        <taxon>Eukaryota</taxon>
        <taxon>Fungi</taxon>
        <taxon>Dikarya</taxon>
        <taxon>Basidiomycota</taxon>
        <taxon>Agaricomycotina</taxon>
        <taxon>Agaricomycetes</taxon>
        <taxon>Russulales</taxon>
        <taxon>Bondarzewiaceae</taxon>
        <taxon>Bondarzewia</taxon>
    </lineage>
</organism>
<feature type="compositionally biased region" description="Acidic residues" evidence="12">
    <location>
        <begin position="197"/>
        <end position="208"/>
    </location>
</feature>
<keyword evidence="15" id="KW-1185">Reference proteome</keyword>
<feature type="region of interest" description="Disordered" evidence="12">
    <location>
        <begin position="522"/>
        <end position="541"/>
    </location>
</feature>
<dbReference type="Pfam" id="PF10345">
    <property type="entry name" value="Cohesin_load"/>
    <property type="match status" value="1"/>
</dbReference>
<evidence type="ECO:0000313" key="15">
    <source>
        <dbReference type="Proteomes" id="UP000310158"/>
    </source>
</evidence>
<dbReference type="GO" id="GO:0007064">
    <property type="term" value="P:mitotic sister chromatid cohesion"/>
    <property type="evidence" value="ECO:0007669"/>
    <property type="project" value="InterPro"/>
</dbReference>
<feature type="compositionally biased region" description="Polar residues" evidence="12">
    <location>
        <begin position="1367"/>
        <end position="1376"/>
    </location>
</feature>
<evidence type="ECO:0000256" key="6">
    <source>
        <dbReference type="ARBA" id="ARBA00022776"/>
    </source>
</evidence>
<protein>
    <recommendedName>
        <fullName evidence="16">Tetraspanin Tsp2 family</fullName>
    </recommendedName>
</protein>
<feature type="transmembrane region" description="Helical" evidence="13">
    <location>
        <begin position="1171"/>
        <end position="1191"/>
    </location>
</feature>
<dbReference type="EMBL" id="SGPL01000027">
    <property type="protein sequence ID" value="THH20192.1"/>
    <property type="molecule type" value="Genomic_DNA"/>
</dbReference>
<evidence type="ECO:0000256" key="12">
    <source>
        <dbReference type="SAM" id="MobiDB-lite"/>
    </source>
</evidence>
<evidence type="ECO:0000256" key="11">
    <source>
        <dbReference type="ARBA" id="ARBA00023306"/>
    </source>
</evidence>
<evidence type="ECO:0000256" key="7">
    <source>
        <dbReference type="ARBA" id="ARBA00022829"/>
    </source>
</evidence>
<dbReference type="Pfam" id="PF00335">
    <property type="entry name" value="Tetraspanin"/>
    <property type="match status" value="1"/>
</dbReference>
<dbReference type="GO" id="GO:0007059">
    <property type="term" value="P:chromosome segregation"/>
    <property type="evidence" value="ECO:0007669"/>
    <property type="project" value="UniProtKB-KW"/>
</dbReference>
<dbReference type="GO" id="GO:0051301">
    <property type="term" value="P:cell division"/>
    <property type="evidence" value="ECO:0007669"/>
    <property type="project" value="UniProtKB-KW"/>
</dbReference>
<keyword evidence="10" id="KW-0539">Nucleus</keyword>
<comment type="similarity">
    <text evidence="3">Belongs to the SCC4/mau-2 family.</text>
</comment>
<dbReference type="Proteomes" id="UP000310158">
    <property type="component" value="Unassembled WGS sequence"/>
</dbReference>
<evidence type="ECO:0000256" key="8">
    <source>
        <dbReference type="ARBA" id="ARBA00022989"/>
    </source>
</evidence>
<evidence type="ECO:0000256" key="5">
    <source>
        <dbReference type="ARBA" id="ARBA00022692"/>
    </source>
</evidence>
<dbReference type="OrthoDB" id="2156690at2759"/>
<feature type="region of interest" description="Disordered" evidence="12">
    <location>
        <begin position="1353"/>
        <end position="1376"/>
    </location>
</feature>
<feature type="region of interest" description="Disordered" evidence="12">
    <location>
        <begin position="810"/>
        <end position="837"/>
    </location>
</feature>
<keyword evidence="11" id="KW-0131">Cell cycle</keyword>
<feature type="transmembrane region" description="Helical" evidence="13">
    <location>
        <begin position="1266"/>
        <end position="1287"/>
    </location>
</feature>
<keyword evidence="9 13" id="KW-0472">Membrane</keyword>
<evidence type="ECO:0000256" key="9">
    <source>
        <dbReference type="ARBA" id="ARBA00023136"/>
    </source>
</evidence>
<feature type="transmembrane region" description="Helical" evidence="13">
    <location>
        <begin position="1142"/>
        <end position="1164"/>
    </location>
</feature>
<evidence type="ECO:0008006" key="16">
    <source>
        <dbReference type="Google" id="ProtNLM"/>
    </source>
</evidence>
<comment type="subcellular location">
    <subcellularLocation>
        <location evidence="2">Membrane</location>
        <topology evidence="2">Multi-pass membrane protein</topology>
    </subcellularLocation>
    <subcellularLocation>
        <location evidence="1">Nucleus</location>
    </subcellularLocation>
</comment>
<keyword evidence="8 13" id="KW-1133">Transmembrane helix</keyword>
<evidence type="ECO:0000256" key="2">
    <source>
        <dbReference type="ARBA" id="ARBA00004141"/>
    </source>
</evidence>
<feature type="region of interest" description="Disordered" evidence="12">
    <location>
        <begin position="195"/>
        <end position="214"/>
    </location>
</feature>
<evidence type="ECO:0000256" key="13">
    <source>
        <dbReference type="SAM" id="Phobius"/>
    </source>
</evidence>
<comment type="caution">
    <text evidence="14">The sequence shown here is derived from an EMBL/GenBank/DDBJ whole genome shotgun (WGS) entry which is preliminary data.</text>
</comment>
<evidence type="ECO:0000313" key="14">
    <source>
        <dbReference type="EMBL" id="THH20192.1"/>
    </source>
</evidence>
<keyword evidence="7" id="KW-0159">Chromosome partition</keyword>
<reference evidence="14 15" key="1">
    <citation type="submission" date="2019-02" db="EMBL/GenBank/DDBJ databases">
        <title>Genome sequencing of the rare red list fungi Bondarzewia mesenterica.</title>
        <authorList>
            <person name="Buettner E."/>
            <person name="Kellner H."/>
        </authorList>
    </citation>
    <scope>NUCLEOTIDE SEQUENCE [LARGE SCALE GENOMIC DNA]</scope>
    <source>
        <strain evidence="14 15">DSM 108281</strain>
    </source>
</reference>
<keyword evidence="5 13" id="KW-0812">Transmembrane</keyword>
<keyword evidence="4" id="KW-0132">Cell division</keyword>
<feature type="region of interest" description="Disordered" evidence="12">
    <location>
        <begin position="269"/>
        <end position="295"/>
    </location>
</feature>
<evidence type="ECO:0000256" key="10">
    <source>
        <dbReference type="ARBA" id="ARBA00023242"/>
    </source>
</evidence>
<keyword evidence="6" id="KW-0498">Mitosis</keyword>
<feature type="transmembrane region" description="Helical" evidence="13">
    <location>
        <begin position="1100"/>
        <end position="1122"/>
    </location>
</feature>
<feature type="compositionally biased region" description="Polar residues" evidence="12">
    <location>
        <begin position="976"/>
        <end position="986"/>
    </location>
</feature>
<gene>
    <name evidence="14" type="ORF">EW146_g1131</name>
</gene>
<accession>A0A4S4M4V6</accession>
<proteinExistence type="inferred from homology"/>
<evidence type="ECO:0000256" key="3">
    <source>
        <dbReference type="ARBA" id="ARBA00008585"/>
    </source>
</evidence>
<feature type="region of interest" description="Disordered" evidence="12">
    <location>
        <begin position="933"/>
        <end position="1010"/>
    </location>
</feature>
<feature type="compositionally biased region" description="Polar residues" evidence="12">
    <location>
        <begin position="522"/>
        <end position="534"/>
    </location>
</feature>
<feature type="compositionally biased region" description="Low complexity" evidence="12">
    <location>
        <begin position="957"/>
        <end position="974"/>
    </location>
</feature>